<keyword evidence="2" id="KW-0238">DNA-binding</keyword>
<feature type="coiled-coil region" evidence="4">
    <location>
        <begin position="91"/>
        <end position="118"/>
    </location>
</feature>
<feature type="domain" description="HTH marR-type" evidence="5">
    <location>
        <begin position="2"/>
        <end position="133"/>
    </location>
</feature>
<dbReference type="InterPro" id="IPR036390">
    <property type="entry name" value="WH_DNA-bd_sf"/>
</dbReference>
<dbReference type="PROSITE" id="PS50995">
    <property type="entry name" value="HTH_MARR_2"/>
    <property type="match status" value="1"/>
</dbReference>
<dbReference type="PANTHER" id="PTHR42756:SF1">
    <property type="entry name" value="TRANSCRIPTIONAL REPRESSOR OF EMRAB OPERON"/>
    <property type="match status" value="1"/>
</dbReference>
<accession>A0A3M8P7H5</accession>
<organism evidence="6 7">
    <name type="scientific">Planococcus salinus</name>
    <dbReference type="NCBI Taxonomy" id="1848460"/>
    <lineage>
        <taxon>Bacteria</taxon>
        <taxon>Bacillati</taxon>
        <taxon>Bacillota</taxon>
        <taxon>Bacilli</taxon>
        <taxon>Bacillales</taxon>
        <taxon>Caryophanaceae</taxon>
        <taxon>Planococcus</taxon>
    </lineage>
</organism>
<dbReference type="InterPro" id="IPR036388">
    <property type="entry name" value="WH-like_DNA-bd_sf"/>
</dbReference>
<evidence type="ECO:0000256" key="4">
    <source>
        <dbReference type="SAM" id="Coils"/>
    </source>
</evidence>
<dbReference type="GO" id="GO:0003677">
    <property type="term" value="F:DNA binding"/>
    <property type="evidence" value="ECO:0007669"/>
    <property type="project" value="UniProtKB-KW"/>
</dbReference>
<evidence type="ECO:0000259" key="5">
    <source>
        <dbReference type="PROSITE" id="PS50995"/>
    </source>
</evidence>
<dbReference type="AlphaFoldDB" id="A0A3M8P7H5"/>
<dbReference type="RefSeq" id="WP_123165612.1">
    <property type="nucleotide sequence ID" value="NZ_RIAX01000007.1"/>
</dbReference>
<name>A0A3M8P7H5_9BACL</name>
<dbReference type="SUPFAM" id="SSF46785">
    <property type="entry name" value="Winged helix' DNA-binding domain"/>
    <property type="match status" value="1"/>
</dbReference>
<evidence type="ECO:0000256" key="3">
    <source>
        <dbReference type="ARBA" id="ARBA00023163"/>
    </source>
</evidence>
<dbReference type="GO" id="GO:0003700">
    <property type="term" value="F:DNA-binding transcription factor activity"/>
    <property type="evidence" value="ECO:0007669"/>
    <property type="project" value="InterPro"/>
</dbReference>
<dbReference type="SMART" id="SM00347">
    <property type="entry name" value="HTH_MARR"/>
    <property type="match status" value="1"/>
</dbReference>
<dbReference type="InterPro" id="IPR000835">
    <property type="entry name" value="HTH_MarR-typ"/>
</dbReference>
<sequence>MKNLLFHEIHQKSRLSIKEVNEALKEFDLYSAQWSILFCLKQFGPMTQKGIWQYMNVEAPTVTRTLVRMEQSGWIVRKEGSDKRERIVQLSEHAEQVVPQIEKRIAELEERMLAALTDEEQQQLIRLIKKIGMEDNKEEDVAND</sequence>
<gene>
    <name evidence="6" type="ORF">EEX84_10605</name>
</gene>
<evidence type="ECO:0000313" key="7">
    <source>
        <dbReference type="Proteomes" id="UP000275473"/>
    </source>
</evidence>
<dbReference type="EMBL" id="RIAX01000007">
    <property type="protein sequence ID" value="RNF39144.1"/>
    <property type="molecule type" value="Genomic_DNA"/>
</dbReference>
<keyword evidence="4" id="KW-0175">Coiled coil</keyword>
<evidence type="ECO:0000313" key="6">
    <source>
        <dbReference type="EMBL" id="RNF39144.1"/>
    </source>
</evidence>
<reference evidence="6 7" key="1">
    <citation type="journal article" date="2018" name="Int. J. Syst. Evol. Microbiol.">
        <title>Planococcus salinus sp. nov., a moderately halophilic bacterium isolated from a saline-alkali soil.</title>
        <authorList>
            <person name="Gan L."/>
        </authorList>
    </citation>
    <scope>NUCLEOTIDE SEQUENCE [LARGE SCALE GENOMIC DNA]</scope>
    <source>
        <strain evidence="6 7">LCB217</strain>
    </source>
</reference>
<dbReference type="PANTHER" id="PTHR42756">
    <property type="entry name" value="TRANSCRIPTIONAL REGULATOR, MARR"/>
    <property type="match status" value="1"/>
</dbReference>
<evidence type="ECO:0000256" key="2">
    <source>
        <dbReference type="ARBA" id="ARBA00023125"/>
    </source>
</evidence>
<dbReference type="OrthoDB" id="1904211at2"/>
<dbReference type="Pfam" id="PF01047">
    <property type="entry name" value="MarR"/>
    <property type="match status" value="1"/>
</dbReference>
<dbReference type="Proteomes" id="UP000275473">
    <property type="component" value="Unassembled WGS sequence"/>
</dbReference>
<dbReference type="Gene3D" id="1.10.10.10">
    <property type="entry name" value="Winged helix-like DNA-binding domain superfamily/Winged helix DNA-binding domain"/>
    <property type="match status" value="1"/>
</dbReference>
<evidence type="ECO:0000256" key="1">
    <source>
        <dbReference type="ARBA" id="ARBA00023015"/>
    </source>
</evidence>
<proteinExistence type="predicted"/>
<keyword evidence="1" id="KW-0805">Transcription regulation</keyword>
<comment type="caution">
    <text evidence="6">The sequence shown here is derived from an EMBL/GenBank/DDBJ whole genome shotgun (WGS) entry which is preliminary data.</text>
</comment>
<protein>
    <submittedName>
        <fullName evidence="6">MarR family transcriptional regulator</fullName>
    </submittedName>
</protein>
<keyword evidence="3" id="KW-0804">Transcription</keyword>
<keyword evidence="7" id="KW-1185">Reference proteome</keyword>
<dbReference type="PRINTS" id="PR00598">
    <property type="entry name" value="HTHMARR"/>
</dbReference>